<evidence type="ECO:0000313" key="26">
    <source>
        <dbReference type="Proteomes" id="UP000275843"/>
    </source>
</evidence>
<dbReference type="EMBL" id="CP011057">
    <property type="protein sequence ID" value="AKA80093.2"/>
    <property type="molecule type" value="Genomic_DNA"/>
</dbReference>
<evidence type="ECO:0000313" key="25">
    <source>
        <dbReference type="Proteomes" id="UP000273443"/>
    </source>
</evidence>
<reference evidence="22 23" key="2">
    <citation type="journal article" date="2018" name="Proc. Natl. Acad. Sci. U.S.A.">
        <title>Nonmutational mechanism of inheritance in the Archaeon Sulfolobus solfataricus.</title>
        <authorList>
            <person name="Payne S."/>
            <person name="McCarthy S."/>
            <person name="Johnson T."/>
            <person name="North E."/>
            <person name="Blum P."/>
        </authorList>
    </citation>
    <scope>NUCLEOTIDE SEQUENCE [LARGE SCALE GENOMIC DNA]</scope>
    <source>
        <strain evidence="13 22">SARC-H</strain>
        <strain evidence="14 26">SARC-I</strain>
        <strain evidence="16 27">SARC-N</strain>
        <strain evidence="17 28">SARC-O</strain>
        <strain evidence="18 23">SUL120</strain>
        <strain evidence="12 24">SULG</strain>
        <strain evidence="15 25">SULM</strain>
    </source>
</reference>
<evidence type="ECO:0000313" key="23">
    <source>
        <dbReference type="Proteomes" id="UP000269431"/>
    </source>
</evidence>
<dbReference type="KEGG" id="ssof:SULC_2602"/>
<dbReference type="EMBL" id="CP011055">
    <property type="protein sequence ID" value="AKA74707.2"/>
    <property type="molecule type" value="Genomic_DNA"/>
</dbReference>
<dbReference type="EMBL" id="CP033241">
    <property type="protein sequence ID" value="AZF84838.1"/>
    <property type="molecule type" value="Genomic_DNA"/>
</dbReference>
<evidence type="ECO:0000313" key="19">
    <source>
        <dbReference type="Proteomes" id="UP000033057"/>
    </source>
</evidence>
<evidence type="ECO:0000313" key="24">
    <source>
        <dbReference type="Proteomes" id="UP000273194"/>
    </source>
</evidence>
<dbReference type="PANTHER" id="PTHR23517:SF14">
    <property type="entry name" value="PUTATIVE-RELATED"/>
    <property type="match status" value="1"/>
</dbReference>
<evidence type="ECO:0000313" key="28">
    <source>
        <dbReference type="Proteomes" id="UP000282269"/>
    </source>
</evidence>
<dbReference type="InterPro" id="IPR036259">
    <property type="entry name" value="MFS_trans_sf"/>
</dbReference>
<feature type="transmembrane region" description="Helical" evidence="7">
    <location>
        <begin position="359"/>
        <end position="377"/>
    </location>
</feature>
<dbReference type="EMBL" id="CP033238">
    <property type="protein sequence ID" value="AZF77035.1"/>
    <property type="molecule type" value="Genomic_DNA"/>
</dbReference>
<evidence type="ECO:0000313" key="12">
    <source>
        <dbReference type="EMBL" id="AZF69172.1"/>
    </source>
</evidence>
<evidence type="ECO:0000313" key="18">
    <source>
        <dbReference type="EMBL" id="AZF84838.1"/>
    </source>
</evidence>
<feature type="transmembrane region" description="Helical" evidence="7">
    <location>
        <begin position="12"/>
        <end position="32"/>
    </location>
</feature>
<evidence type="ECO:0000256" key="4">
    <source>
        <dbReference type="ARBA" id="ARBA00022692"/>
    </source>
</evidence>
<feature type="transmembrane region" description="Helical" evidence="7">
    <location>
        <begin position="135"/>
        <end position="153"/>
    </location>
</feature>
<dbReference type="OrthoDB" id="117970at2157"/>
<evidence type="ECO:0000313" key="21">
    <source>
        <dbReference type="Proteomes" id="UP000033106"/>
    </source>
</evidence>
<evidence type="ECO:0000256" key="5">
    <source>
        <dbReference type="ARBA" id="ARBA00022989"/>
    </source>
</evidence>
<evidence type="ECO:0000313" key="27">
    <source>
        <dbReference type="Proteomes" id="UP000278715"/>
    </source>
</evidence>
<dbReference type="PROSITE" id="PS50850">
    <property type="entry name" value="MFS"/>
    <property type="match status" value="1"/>
</dbReference>
<dbReference type="EMBL" id="CP033236">
    <property type="protein sequence ID" value="AZF71792.1"/>
    <property type="molecule type" value="Genomic_DNA"/>
</dbReference>
<evidence type="ECO:0000313" key="14">
    <source>
        <dbReference type="EMBL" id="AZF74412.1"/>
    </source>
</evidence>
<keyword evidence="5 7" id="KW-1133">Transmembrane helix</keyword>
<evidence type="ECO:0000313" key="17">
    <source>
        <dbReference type="EMBL" id="AZF82246.1"/>
    </source>
</evidence>
<dbReference type="Proteomes" id="UP000033085">
    <property type="component" value="Chromosome"/>
</dbReference>
<dbReference type="PANTHER" id="PTHR23517">
    <property type="entry name" value="RESISTANCE PROTEIN MDTM, PUTATIVE-RELATED-RELATED"/>
    <property type="match status" value="1"/>
</dbReference>
<dbReference type="InterPro" id="IPR020846">
    <property type="entry name" value="MFS_dom"/>
</dbReference>
<feature type="transmembrane region" description="Helical" evidence="7">
    <location>
        <begin position="231"/>
        <end position="250"/>
    </location>
</feature>
<sequence>MKDKIIFSVNIIRFSSLTAIWTYTGIALYDFYHLSSLLVIIYYSLGYPILVISYILAGYLADSIGTKNTIVVSLFLTSIVLFLGFFLTNGVCGIIILSIQAFLNSLYITSSSTATGNLSSPSVKDLLLSFSRFRAGINLGWVIGPIIGGLLYYYLGWNFILLLGSLGNLISIPIVYKLDNRKSVNNVVNRKYFIKPSKYLMEIILVQFIFAFVASQILFGFTVYSTNILKIPSLLIGYFISLNSLLSALFQEPIGRYMIKLNLKYMYILGSFVFSMSYLSIFYLGNIIGLTLFIIFISLGEIILNPIILSISYIVSYKYHSKEIGMAMGFTRMAEGLGRAFSTSVTAYLFSIHDYEVSFTLLSLIGIIGLIVNRVVYTSLEN</sequence>
<dbReference type="EMBL" id="CP033240">
    <property type="protein sequence ID" value="AZF82246.1"/>
    <property type="molecule type" value="Genomic_DNA"/>
</dbReference>
<feature type="transmembrane region" description="Helical" evidence="7">
    <location>
        <begin position="38"/>
        <end position="57"/>
    </location>
</feature>
<dbReference type="Proteomes" id="UP000275843">
    <property type="component" value="Chromosome"/>
</dbReference>
<dbReference type="EMBL" id="CP033235">
    <property type="protein sequence ID" value="AZF69172.1"/>
    <property type="molecule type" value="Genomic_DNA"/>
</dbReference>
<dbReference type="SUPFAM" id="SSF103473">
    <property type="entry name" value="MFS general substrate transporter"/>
    <property type="match status" value="1"/>
</dbReference>
<evidence type="ECO:0000313" key="9">
    <source>
        <dbReference type="EMBL" id="AKA74707.2"/>
    </source>
</evidence>
<evidence type="ECO:0000259" key="8">
    <source>
        <dbReference type="PROSITE" id="PS50850"/>
    </source>
</evidence>
<dbReference type="Proteomes" id="UP000273443">
    <property type="component" value="Chromosome"/>
</dbReference>
<feature type="transmembrane region" description="Helical" evidence="7">
    <location>
        <begin position="290"/>
        <end position="315"/>
    </location>
</feature>
<keyword evidence="4 7" id="KW-0812">Transmembrane</keyword>
<dbReference type="Proteomes" id="UP000267993">
    <property type="component" value="Chromosome"/>
</dbReference>
<feature type="transmembrane region" description="Helical" evidence="7">
    <location>
        <begin position="262"/>
        <end position="284"/>
    </location>
</feature>
<dbReference type="Proteomes" id="UP000033057">
    <property type="component" value="Chromosome"/>
</dbReference>
<proteinExistence type="predicted"/>
<evidence type="ECO:0000313" key="11">
    <source>
        <dbReference type="EMBL" id="AKA80093.2"/>
    </source>
</evidence>
<accession>A0A0E3KA91</accession>
<evidence type="ECO:0000256" key="7">
    <source>
        <dbReference type="SAM" id="Phobius"/>
    </source>
</evidence>
<dbReference type="Proteomes" id="UP000273194">
    <property type="component" value="Chromosome"/>
</dbReference>
<evidence type="ECO:0000313" key="20">
    <source>
        <dbReference type="Proteomes" id="UP000033085"/>
    </source>
</evidence>
<comment type="subcellular location">
    <subcellularLocation>
        <location evidence="1">Cell membrane</location>
        <topology evidence="1">Multi-pass membrane protein</topology>
    </subcellularLocation>
</comment>
<dbReference type="InterPro" id="IPR050171">
    <property type="entry name" value="MFS_Transporters"/>
</dbReference>
<protein>
    <submittedName>
        <fullName evidence="10">MFS transporter</fullName>
    </submittedName>
</protein>
<keyword evidence="2" id="KW-0813">Transport</keyword>
<evidence type="ECO:0000256" key="2">
    <source>
        <dbReference type="ARBA" id="ARBA00022448"/>
    </source>
</evidence>
<evidence type="ECO:0000313" key="16">
    <source>
        <dbReference type="EMBL" id="AZF79640.1"/>
    </source>
</evidence>
<reference evidence="19 20" key="1">
    <citation type="journal article" date="2015" name="Genome Announc.">
        <title>Complete Genome Sequence of Sulfolobus solfataricus Strain 98/2 and Evolved Derivatives.</title>
        <authorList>
            <person name="McCarthy S."/>
            <person name="Gradnigo J."/>
            <person name="Johnson T."/>
            <person name="Payne S."/>
            <person name="Lipzen A."/>
            <person name="Martin J."/>
            <person name="Schackwitz W."/>
            <person name="Moriyama E."/>
            <person name="Blum P."/>
        </authorList>
    </citation>
    <scope>NUCLEOTIDE SEQUENCE [LARGE SCALE GENOMIC DNA]</scope>
    <source>
        <strain evidence="19">98/2 SULC</strain>
        <strain evidence="9">SARC-B</strain>
        <strain evidence="10">SARC-C</strain>
        <strain evidence="11 21">SULA</strain>
        <strain evidence="20">SULB</strain>
    </source>
</reference>
<feature type="domain" description="Major facilitator superfamily (MFS) profile" evidence="8">
    <location>
        <begin position="1"/>
        <end position="381"/>
    </location>
</feature>
<dbReference type="EMBL" id="CP011056">
    <property type="protein sequence ID" value="AKA77402.2"/>
    <property type="molecule type" value="Genomic_DNA"/>
</dbReference>
<dbReference type="Proteomes" id="UP000269431">
    <property type="component" value="Chromosome"/>
</dbReference>
<feature type="transmembrane region" description="Helical" evidence="7">
    <location>
        <begin position="199"/>
        <end position="219"/>
    </location>
</feature>
<dbReference type="Proteomes" id="UP000278715">
    <property type="component" value="Chromosome"/>
</dbReference>
<keyword evidence="6 7" id="KW-0472">Membrane</keyword>
<organism evidence="10 19">
    <name type="scientific">Saccharolobus solfataricus</name>
    <name type="common">Sulfolobus solfataricus</name>
    <dbReference type="NCBI Taxonomy" id="2287"/>
    <lineage>
        <taxon>Archaea</taxon>
        <taxon>Thermoproteota</taxon>
        <taxon>Thermoprotei</taxon>
        <taxon>Sulfolobales</taxon>
        <taxon>Sulfolobaceae</taxon>
        <taxon>Saccharolobus</taxon>
    </lineage>
</organism>
<dbReference type="InterPro" id="IPR011701">
    <property type="entry name" value="MFS"/>
</dbReference>
<dbReference type="GO" id="GO:0005886">
    <property type="term" value="C:plasma membrane"/>
    <property type="evidence" value="ECO:0007669"/>
    <property type="project" value="UniProtKB-SubCell"/>
</dbReference>
<evidence type="ECO:0000256" key="3">
    <source>
        <dbReference type="ARBA" id="ARBA00022475"/>
    </source>
</evidence>
<dbReference type="EMBL" id="CP033239">
    <property type="protein sequence ID" value="AZF79640.1"/>
    <property type="molecule type" value="Genomic_DNA"/>
</dbReference>
<dbReference type="PATRIC" id="fig|2287.6.peg.2782"/>
<dbReference type="AlphaFoldDB" id="A0A0E3KA91"/>
<dbReference type="RefSeq" id="WP_014511703.1">
    <property type="nucleotide sequence ID" value="NZ_CP011055.2"/>
</dbReference>
<dbReference type="KEGG" id="ssoa:SULA_2605"/>
<evidence type="ECO:0000313" key="15">
    <source>
        <dbReference type="EMBL" id="AZF77035.1"/>
    </source>
</evidence>
<gene>
    <name evidence="11" type="ORF">SULA_2605</name>
    <name evidence="9" type="ORF">SULB_2606</name>
    <name evidence="10" type="ORF">SULC_2602</name>
    <name evidence="12" type="ORF">SULG_13250</name>
    <name evidence="13" type="ORF">SULH_13250</name>
    <name evidence="14" type="ORF">SULI_13250</name>
    <name evidence="15" type="ORF">SULM_13240</name>
    <name evidence="16" type="ORF">SULN_13230</name>
    <name evidence="17" type="ORF">SULO_13250</name>
    <name evidence="18" type="ORF">SULZ_13270</name>
</gene>
<keyword evidence="3" id="KW-1003">Cell membrane</keyword>
<feature type="transmembrane region" description="Helical" evidence="7">
    <location>
        <begin position="69"/>
        <end position="88"/>
    </location>
</feature>
<evidence type="ECO:0000256" key="6">
    <source>
        <dbReference type="ARBA" id="ARBA00023136"/>
    </source>
</evidence>
<reference evidence="10" key="3">
    <citation type="submission" date="2018-10" db="EMBL/GenBank/DDBJ databases">
        <authorList>
            <person name="McCarthy S."/>
            <person name="Gradnigo J."/>
            <person name="Johnson T."/>
            <person name="Payne S."/>
            <person name="Lipzen A."/>
            <person name="Schackwitz W."/>
            <person name="Martin J."/>
            <person name="Moriyama E."/>
            <person name="Blum P."/>
        </authorList>
    </citation>
    <scope>NUCLEOTIDE SEQUENCE</scope>
    <source>
        <strain evidence="9">SARC-B</strain>
        <strain evidence="10">SARC-C</strain>
        <strain evidence="11">SULA</strain>
    </source>
</reference>
<feature type="transmembrane region" description="Helical" evidence="7">
    <location>
        <begin position="159"/>
        <end position="178"/>
    </location>
</feature>
<dbReference type="Pfam" id="PF07690">
    <property type="entry name" value="MFS_1"/>
    <property type="match status" value="1"/>
</dbReference>
<dbReference type="Proteomes" id="UP000033106">
    <property type="component" value="Chromosome"/>
</dbReference>
<name>A0A0E3KA91_SACSO</name>
<dbReference type="Gene3D" id="1.20.1250.20">
    <property type="entry name" value="MFS general substrate transporter like domains"/>
    <property type="match status" value="2"/>
</dbReference>
<evidence type="ECO:0000313" key="13">
    <source>
        <dbReference type="EMBL" id="AZF71792.1"/>
    </source>
</evidence>
<dbReference type="GeneID" id="1454745"/>
<dbReference type="KEGG" id="ssol:SULB_2606"/>
<dbReference type="Proteomes" id="UP000282269">
    <property type="component" value="Chromosome"/>
</dbReference>
<evidence type="ECO:0000313" key="22">
    <source>
        <dbReference type="Proteomes" id="UP000267993"/>
    </source>
</evidence>
<dbReference type="EMBL" id="CP033237">
    <property type="protein sequence ID" value="AZF74412.1"/>
    <property type="molecule type" value="Genomic_DNA"/>
</dbReference>
<evidence type="ECO:0000313" key="10">
    <source>
        <dbReference type="EMBL" id="AKA77402.2"/>
    </source>
</evidence>
<evidence type="ECO:0000256" key="1">
    <source>
        <dbReference type="ARBA" id="ARBA00004651"/>
    </source>
</evidence>
<dbReference type="GO" id="GO:0022857">
    <property type="term" value="F:transmembrane transporter activity"/>
    <property type="evidence" value="ECO:0007669"/>
    <property type="project" value="InterPro"/>
</dbReference>